<gene>
    <name evidence="3" type="ORF">H9649_14290</name>
</gene>
<evidence type="ECO:0000256" key="2">
    <source>
        <dbReference type="SAM" id="SignalP"/>
    </source>
</evidence>
<keyword evidence="2" id="KW-0732">Signal</keyword>
<reference evidence="3 4" key="1">
    <citation type="submission" date="2020-08" db="EMBL/GenBank/DDBJ databases">
        <title>A Genomic Blueprint of the Chicken Gut Microbiome.</title>
        <authorList>
            <person name="Gilroy R."/>
            <person name="Ravi A."/>
            <person name="Getino M."/>
            <person name="Pursley I."/>
            <person name="Horton D.L."/>
            <person name="Alikhan N.-F."/>
            <person name="Baker D."/>
            <person name="Gharbi K."/>
            <person name="Hall N."/>
            <person name="Watson M."/>
            <person name="Adriaenssens E.M."/>
            <person name="Foster-Nyarko E."/>
            <person name="Jarju S."/>
            <person name="Secka A."/>
            <person name="Antonio M."/>
            <person name="Oren A."/>
            <person name="Chaudhuri R."/>
            <person name="La Ragione R.M."/>
            <person name="Hildebrand F."/>
            <person name="Pallen M.J."/>
        </authorList>
    </citation>
    <scope>NUCLEOTIDE SEQUENCE [LARGE SCALE GENOMIC DNA]</scope>
    <source>
        <strain evidence="3 4">Sa2YVA2</strain>
    </source>
</reference>
<protein>
    <submittedName>
        <fullName evidence="3">DUF5068 domain-containing protein</fullName>
    </submittedName>
</protein>
<dbReference type="EMBL" id="JACSQN010000014">
    <property type="protein sequence ID" value="MBD7985755.1"/>
    <property type="molecule type" value="Genomic_DNA"/>
</dbReference>
<organism evidence="3 4">
    <name type="scientific">Sporosarcina quadrami</name>
    <dbReference type="NCBI Taxonomy" id="2762234"/>
    <lineage>
        <taxon>Bacteria</taxon>
        <taxon>Bacillati</taxon>
        <taxon>Bacillota</taxon>
        <taxon>Bacilli</taxon>
        <taxon>Bacillales</taxon>
        <taxon>Caryophanaceae</taxon>
        <taxon>Sporosarcina</taxon>
    </lineage>
</organism>
<dbReference type="PROSITE" id="PS51257">
    <property type="entry name" value="PROKAR_LIPOPROTEIN"/>
    <property type="match status" value="1"/>
</dbReference>
<feature type="region of interest" description="Disordered" evidence="1">
    <location>
        <begin position="24"/>
        <end position="92"/>
    </location>
</feature>
<feature type="compositionally biased region" description="Acidic residues" evidence="1">
    <location>
        <begin position="56"/>
        <end position="73"/>
    </location>
</feature>
<dbReference type="Pfam" id="PF16781">
    <property type="entry name" value="DUF5068"/>
    <property type="match status" value="1"/>
</dbReference>
<dbReference type="InterPro" id="IPR031888">
    <property type="entry name" value="DUF5068"/>
</dbReference>
<comment type="caution">
    <text evidence="3">The sequence shown here is derived from an EMBL/GenBank/DDBJ whole genome shotgun (WGS) entry which is preliminary data.</text>
</comment>
<dbReference type="Proteomes" id="UP000626786">
    <property type="component" value="Unassembled WGS sequence"/>
</dbReference>
<name>A0ABR8UD47_9BACL</name>
<feature type="signal peptide" evidence="2">
    <location>
        <begin position="1"/>
        <end position="24"/>
    </location>
</feature>
<evidence type="ECO:0000256" key="1">
    <source>
        <dbReference type="SAM" id="MobiDB-lite"/>
    </source>
</evidence>
<feature type="compositionally biased region" description="Acidic residues" evidence="1">
    <location>
        <begin position="31"/>
        <end position="44"/>
    </location>
</feature>
<dbReference type="RefSeq" id="WP_191695579.1">
    <property type="nucleotide sequence ID" value="NZ_JACSQN010000014.1"/>
</dbReference>
<feature type="chain" id="PRO_5047406220" evidence="2">
    <location>
        <begin position="25"/>
        <end position="431"/>
    </location>
</feature>
<proteinExistence type="predicted"/>
<keyword evidence="4" id="KW-1185">Reference proteome</keyword>
<evidence type="ECO:0000313" key="4">
    <source>
        <dbReference type="Proteomes" id="UP000626786"/>
    </source>
</evidence>
<sequence length="431" mass="48288">MDFKKMLSGCMLAMVLILGACGQAKDKEDETAAAEQPDNEELENNENNAESTVTGDETESDAEEESESDTDPAVEEKNESAENINPYMEEETDGDIDIVFTNTDPNLTHAYSDKVKISVAEYQIAHVSNMNESVKHNFDDEDEGYVITYKLAFENNLDEDVFFNASTMMLSDDGTENLYKRVGLVDREDWLLGDKDSAGRQFGPGKFTGMLAYTMTKAQYERLTAPTFTIDIPMLEDDFNKRIGKDAVFKIPFNNEGAEKASKSSALYADRMVLDTIADKELFFSKEDINETKKIDEVSITLEGVQYADVKPTAAHASRFSNFGDGPLVALTAKFQVKNDSKEAFTKSLIDKRLILDQNRGKMLSEGMLEPILYGDFQPGESEEILAVFLFRKDEFGLFKELQLQFGPLADTNAKKLFKEKSVTFDLPMAK</sequence>
<evidence type="ECO:0000313" key="3">
    <source>
        <dbReference type="EMBL" id="MBD7985755.1"/>
    </source>
</evidence>
<dbReference type="Gene3D" id="2.60.40.4170">
    <property type="match status" value="1"/>
</dbReference>
<accession>A0ABR8UD47</accession>